<protein>
    <recommendedName>
        <fullName evidence="4">BHLH domain-containing protein</fullName>
    </recommendedName>
</protein>
<evidence type="ECO:0000313" key="3">
    <source>
        <dbReference type="Proteomes" id="UP001153555"/>
    </source>
</evidence>
<dbReference type="Proteomes" id="UP001153555">
    <property type="component" value="Unassembled WGS sequence"/>
</dbReference>
<dbReference type="PANTHER" id="PTHR36066:SF8">
    <property type="entry name" value="TRANSCRIPTION FACTOR SAC51"/>
    <property type="match status" value="1"/>
</dbReference>
<comment type="caution">
    <text evidence="2">The sequence shown here is derived from an EMBL/GenBank/DDBJ whole genome shotgun (WGS) entry which is preliminary data.</text>
</comment>
<evidence type="ECO:0000313" key="2">
    <source>
        <dbReference type="EMBL" id="CAA0812886.1"/>
    </source>
</evidence>
<accession>A0A9N7MS56</accession>
<name>A0A9N7MS56_STRHE</name>
<dbReference type="EMBL" id="CACSLK010011299">
    <property type="protein sequence ID" value="CAA0812886.1"/>
    <property type="molecule type" value="Genomic_DNA"/>
</dbReference>
<proteinExistence type="predicted"/>
<dbReference type="AlphaFoldDB" id="A0A9N7MS56"/>
<reference evidence="2" key="1">
    <citation type="submission" date="2019-12" db="EMBL/GenBank/DDBJ databases">
        <authorList>
            <person name="Scholes J."/>
        </authorList>
    </citation>
    <scope>NUCLEOTIDE SEQUENCE</scope>
</reference>
<feature type="region of interest" description="Disordered" evidence="1">
    <location>
        <begin position="184"/>
        <end position="224"/>
    </location>
</feature>
<gene>
    <name evidence="2" type="ORF">SHERM_13445</name>
</gene>
<keyword evidence="3" id="KW-1185">Reference proteome</keyword>
<dbReference type="OrthoDB" id="777433at2759"/>
<feature type="compositionally biased region" description="Acidic residues" evidence="1">
    <location>
        <begin position="187"/>
        <end position="211"/>
    </location>
</feature>
<evidence type="ECO:0008006" key="4">
    <source>
        <dbReference type="Google" id="ProtNLM"/>
    </source>
</evidence>
<sequence>MFTANDSQTFRQLSAPKLPVLDRMARVQLGLNSGLPHFKSSSPNANIAFQEQTNSYLQAGEFFNFPPQHWNIPYSVENSDFRNSQNVLPHGLGISEKPVDPSHSLREKKFLIFDRSGNHTTYMFSPSFYSPQNVAIASGVEKVAARADKLPNPNSLFEEKWDENYLNDNGEDELIDDSEEINALLDSDSDDDDDDDDDDEEEEEEEEDNDEVNSTMNISLQNEGRHDKEKLFDGLIEEVASCDCSPKRLRLPDGGYKKLSSSSVNLESSVSSCNYENDFNSSKRDKKVKIRETLKILESLVPGLESNKDPVTIIEKAIVYLESMKTEAEALGLTRTESELSTHS</sequence>
<feature type="compositionally biased region" description="Polar residues" evidence="1">
    <location>
        <begin position="212"/>
        <end position="222"/>
    </location>
</feature>
<organism evidence="2 3">
    <name type="scientific">Striga hermonthica</name>
    <name type="common">Purple witchweed</name>
    <name type="synonym">Buchnera hermonthica</name>
    <dbReference type="NCBI Taxonomy" id="68872"/>
    <lineage>
        <taxon>Eukaryota</taxon>
        <taxon>Viridiplantae</taxon>
        <taxon>Streptophyta</taxon>
        <taxon>Embryophyta</taxon>
        <taxon>Tracheophyta</taxon>
        <taxon>Spermatophyta</taxon>
        <taxon>Magnoliopsida</taxon>
        <taxon>eudicotyledons</taxon>
        <taxon>Gunneridae</taxon>
        <taxon>Pentapetalae</taxon>
        <taxon>asterids</taxon>
        <taxon>lamiids</taxon>
        <taxon>Lamiales</taxon>
        <taxon>Orobanchaceae</taxon>
        <taxon>Buchnereae</taxon>
        <taxon>Striga</taxon>
    </lineage>
</organism>
<dbReference type="InterPro" id="IPR037546">
    <property type="entry name" value="SAC51-like"/>
</dbReference>
<evidence type="ECO:0000256" key="1">
    <source>
        <dbReference type="SAM" id="MobiDB-lite"/>
    </source>
</evidence>
<dbReference type="PANTHER" id="PTHR36066">
    <property type="entry name" value="TRANSCRIPTION FACTOR BHLH145"/>
    <property type="match status" value="1"/>
</dbReference>